<evidence type="ECO:0000256" key="1">
    <source>
        <dbReference type="SAM" id="MobiDB-lite"/>
    </source>
</evidence>
<feature type="transmembrane region" description="Helical" evidence="2">
    <location>
        <begin position="162"/>
        <end position="183"/>
    </location>
</feature>
<reference evidence="3 4" key="1">
    <citation type="submission" date="2015-07" db="EMBL/GenBank/DDBJ databases">
        <title>Comparative genomics of the Sigatoka disease complex on banana suggests a link between parallel evolutionary changes in Pseudocercospora fijiensis and Pseudocercospora eumusae and increased virulence on the banana host.</title>
        <authorList>
            <person name="Chang T.-C."/>
            <person name="Salvucci A."/>
            <person name="Crous P.W."/>
            <person name="Stergiopoulos I."/>
        </authorList>
    </citation>
    <scope>NUCLEOTIDE SEQUENCE [LARGE SCALE GENOMIC DNA]</scope>
    <source>
        <strain evidence="3 4">CBS 116634</strain>
    </source>
</reference>
<evidence type="ECO:0000313" key="3">
    <source>
        <dbReference type="EMBL" id="KXT10863.1"/>
    </source>
</evidence>
<comment type="caution">
    <text evidence="3">The sequence shown here is derived from an EMBL/GenBank/DDBJ whole genome shotgun (WGS) entry which is preliminary data.</text>
</comment>
<dbReference type="OrthoDB" id="5420214at2759"/>
<protein>
    <submittedName>
        <fullName evidence="3">Uncharacterized protein</fullName>
    </submittedName>
</protein>
<evidence type="ECO:0000313" key="4">
    <source>
        <dbReference type="Proteomes" id="UP000073492"/>
    </source>
</evidence>
<evidence type="ECO:0000256" key="2">
    <source>
        <dbReference type="SAM" id="Phobius"/>
    </source>
</evidence>
<feature type="compositionally biased region" description="Basic and acidic residues" evidence="1">
    <location>
        <begin position="104"/>
        <end position="121"/>
    </location>
</feature>
<name>A0A139I7Z4_9PEZI</name>
<keyword evidence="2" id="KW-0812">Transmembrane</keyword>
<feature type="transmembrane region" description="Helical" evidence="2">
    <location>
        <begin position="240"/>
        <end position="267"/>
    </location>
</feature>
<keyword evidence="4" id="KW-1185">Reference proteome</keyword>
<feature type="compositionally biased region" description="Polar residues" evidence="1">
    <location>
        <begin position="1"/>
        <end position="14"/>
    </location>
</feature>
<proteinExistence type="predicted"/>
<keyword evidence="2" id="KW-1133">Transmembrane helix</keyword>
<accession>A0A139I7Z4</accession>
<organism evidence="3 4">
    <name type="scientific">Pseudocercospora musae</name>
    <dbReference type="NCBI Taxonomy" id="113226"/>
    <lineage>
        <taxon>Eukaryota</taxon>
        <taxon>Fungi</taxon>
        <taxon>Dikarya</taxon>
        <taxon>Ascomycota</taxon>
        <taxon>Pezizomycotina</taxon>
        <taxon>Dothideomycetes</taxon>
        <taxon>Dothideomycetidae</taxon>
        <taxon>Mycosphaerellales</taxon>
        <taxon>Mycosphaerellaceae</taxon>
        <taxon>Pseudocercospora</taxon>
    </lineage>
</organism>
<keyword evidence="2" id="KW-0472">Membrane</keyword>
<gene>
    <name evidence="3" type="ORF">AC579_1960</name>
</gene>
<dbReference type="EMBL" id="LFZO01000236">
    <property type="protein sequence ID" value="KXT10863.1"/>
    <property type="molecule type" value="Genomic_DNA"/>
</dbReference>
<dbReference type="AlphaFoldDB" id="A0A139I7Z4"/>
<feature type="region of interest" description="Disordered" evidence="1">
    <location>
        <begin position="103"/>
        <end position="138"/>
    </location>
</feature>
<feature type="region of interest" description="Disordered" evidence="1">
    <location>
        <begin position="1"/>
        <end position="59"/>
    </location>
</feature>
<sequence>MSNVPLAPRSNNAGLNDVAATDPFAKPTISPSELPAIPEPTAQRLSHSRTRLSKDHTRLAYGRLSHEQAATYPFKSASMSSAGASSNTTPISSIDLEKSAAFVRDTESPKRLSRTSRDPEKAAQSPARGSRDQRQRSHASRIAYLEDDDMDREVQEQNAVKILLFLSGPCIVLSFLNASWTIISLLLTTMTQPVRLCARRPTFCQQLGGLVGPALNLQLKSIYTPLLPHADEDTTYRPGMLVAVMLLSPFLSMGMMLAAWVAAVYWLSSAMVGDPAGQDKRDDGRETVMALRNWWERWLVRSMREE</sequence>
<dbReference type="Proteomes" id="UP000073492">
    <property type="component" value="Unassembled WGS sequence"/>
</dbReference>